<evidence type="ECO:0000313" key="3">
    <source>
        <dbReference type="Proteomes" id="UP000326396"/>
    </source>
</evidence>
<keyword evidence="3" id="KW-1185">Reference proteome</keyword>
<reference evidence="2 3" key="1">
    <citation type="submission" date="2019-05" db="EMBL/GenBank/DDBJ databases">
        <title>Mikania micrantha, genome provides insights into the molecular mechanism of rapid growth.</title>
        <authorList>
            <person name="Liu B."/>
        </authorList>
    </citation>
    <scope>NUCLEOTIDE SEQUENCE [LARGE SCALE GENOMIC DNA]</scope>
    <source>
        <strain evidence="2">NLD-2019</strain>
        <tissue evidence="2">Leaf</tissue>
    </source>
</reference>
<dbReference type="AlphaFoldDB" id="A0A5N6MB18"/>
<name>A0A5N6MB18_9ASTR</name>
<comment type="caution">
    <text evidence="2">The sequence shown here is derived from an EMBL/GenBank/DDBJ whole genome shotgun (WGS) entry which is preliminary data.</text>
</comment>
<proteinExistence type="predicted"/>
<keyword evidence="1" id="KW-0472">Membrane</keyword>
<keyword evidence="1" id="KW-1133">Transmembrane helix</keyword>
<organism evidence="2 3">
    <name type="scientific">Mikania micrantha</name>
    <name type="common">bitter vine</name>
    <dbReference type="NCBI Taxonomy" id="192012"/>
    <lineage>
        <taxon>Eukaryota</taxon>
        <taxon>Viridiplantae</taxon>
        <taxon>Streptophyta</taxon>
        <taxon>Embryophyta</taxon>
        <taxon>Tracheophyta</taxon>
        <taxon>Spermatophyta</taxon>
        <taxon>Magnoliopsida</taxon>
        <taxon>eudicotyledons</taxon>
        <taxon>Gunneridae</taxon>
        <taxon>Pentapetalae</taxon>
        <taxon>asterids</taxon>
        <taxon>campanulids</taxon>
        <taxon>Asterales</taxon>
        <taxon>Asteraceae</taxon>
        <taxon>Asteroideae</taxon>
        <taxon>Heliantheae alliance</taxon>
        <taxon>Eupatorieae</taxon>
        <taxon>Mikania</taxon>
    </lineage>
</organism>
<dbReference type="Proteomes" id="UP000326396">
    <property type="component" value="Linkage Group LG6"/>
</dbReference>
<keyword evidence="1" id="KW-0812">Transmembrane</keyword>
<dbReference type="EMBL" id="SZYD01000016">
    <property type="protein sequence ID" value="KAD3337593.1"/>
    <property type="molecule type" value="Genomic_DNA"/>
</dbReference>
<dbReference type="PANTHER" id="PTHR31170">
    <property type="entry name" value="BNAC04G53230D PROTEIN"/>
    <property type="match status" value="1"/>
</dbReference>
<accession>A0A5N6MB18</accession>
<feature type="transmembrane region" description="Helical" evidence="1">
    <location>
        <begin position="313"/>
        <end position="337"/>
    </location>
</feature>
<dbReference type="PANTHER" id="PTHR31170:SF21">
    <property type="match status" value="1"/>
</dbReference>
<dbReference type="Pfam" id="PF03140">
    <property type="entry name" value="DUF247"/>
    <property type="match status" value="1"/>
</dbReference>
<evidence type="ECO:0000313" key="2">
    <source>
        <dbReference type="EMBL" id="KAD3337593.1"/>
    </source>
</evidence>
<gene>
    <name evidence="2" type="ORF">E3N88_33113</name>
</gene>
<evidence type="ECO:0000256" key="1">
    <source>
        <dbReference type="SAM" id="Phobius"/>
    </source>
</evidence>
<dbReference type="OrthoDB" id="658695at2759"/>
<sequence>MDIESPNCGEQHVVTVWEIKKDRFTAMQRKLSDTPKLLTIAAGQTTCSIFKIDEVVEVDDSDPLLTMPWILSFFLRDLIRLENQIPFFVLERLFDLTKTPESPKLVTLALNIFNLATQRPENVLETYTTLKPKHLLDLLRSSFIPPDLEPTEKPNNRPPPHIIRNISKLKRSGIKLKPLKAESFLMVNFKRGVIHMPMITIDDFMCAFLLNAVAFEQCHNGCSKIFTTYVTLLDCLINTSRDVGLLSDWNIIENYLGTEAEVATFFNNMGRDVSFDINVCYLARLFDNVNRHHRSGWHVQWASLKYTYFNTPWSFISALAASVLLVLTVAQTVYTILSYTASS</sequence>
<protein>
    <submittedName>
        <fullName evidence="2">Uncharacterized protein</fullName>
    </submittedName>
</protein>
<dbReference type="InterPro" id="IPR004158">
    <property type="entry name" value="DUF247_pln"/>
</dbReference>